<keyword evidence="1" id="KW-0175">Coiled coil</keyword>
<feature type="region of interest" description="Disordered" evidence="2">
    <location>
        <begin position="1"/>
        <end position="27"/>
    </location>
</feature>
<gene>
    <name evidence="3" type="ORF">H310_04848</name>
</gene>
<dbReference type="VEuPathDB" id="FungiDB:H310_04848"/>
<accession>A0A024UBV9</accession>
<dbReference type="GeneID" id="20081898"/>
<evidence type="ECO:0000313" key="3">
    <source>
        <dbReference type="EMBL" id="ETW03362.1"/>
    </source>
</evidence>
<protein>
    <recommendedName>
        <fullName evidence="4">START domain-containing protein</fullName>
    </recommendedName>
</protein>
<dbReference type="AlphaFoldDB" id="A0A024UBV9"/>
<sequence length="394" mass="44892">MATPDDELVLTGKVDSESLTSDESAPLHDTDILMSAPKRKRIRKRAMDELAYLKNQVAEYTHQLQALQVKVPDPASVSEWERRSRRQAVERAAVEQENHKLKAAVESQLKIVETLVKLVTKRPKLAEEVYLVVSQYHTLPADPMTRLTKLHAIVDAEYPKWETHFIAKRLIDSSESILQINVDYDEVAHAIGFDCVMCRTLSVNFAQCTSILWTMYFLNMDIKMQTTVMKLIQRVDDKTVYYRHLIQFETHTVHNQVVCKRFDKPGQVVIVLQSVVGDELFPYPPNAYVAHETAWLVISKAGENECTVKYFAKGTLSCRSSRDIPALDALDLSDNDVTDTTPKVAHHMAFAEYMMACYRNNLHSLSIHIDHTLLSVVDPSDTKLTVFDSYSFTD</sequence>
<dbReference type="RefSeq" id="XP_008867591.1">
    <property type="nucleotide sequence ID" value="XM_008869369.1"/>
</dbReference>
<dbReference type="STRING" id="157072.A0A024UBV9"/>
<reference evidence="3" key="1">
    <citation type="submission" date="2013-12" db="EMBL/GenBank/DDBJ databases">
        <title>The Genome Sequence of Aphanomyces invadans NJM9701.</title>
        <authorList>
            <consortium name="The Broad Institute Genomics Platform"/>
            <person name="Russ C."/>
            <person name="Tyler B."/>
            <person name="van West P."/>
            <person name="Dieguez-Uribeondo J."/>
            <person name="Young S.K."/>
            <person name="Zeng Q."/>
            <person name="Gargeya S."/>
            <person name="Fitzgerald M."/>
            <person name="Abouelleil A."/>
            <person name="Alvarado L."/>
            <person name="Chapman S.B."/>
            <person name="Gainer-Dewar J."/>
            <person name="Goldberg J."/>
            <person name="Griggs A."/>
            <person name="Gujja S."/>
            <person name="Hansen M."/>
            <person name="Howarth C."/>
            <person name="Imamovic A."/>
            <person name="Ireland A."/>
            <person name="Larimer J."/>
            <person name="McCowan C."/>
            <person name="Murphy C."/>
            <person name="Pearson M."/>
            <person name="Poon T.W."/>
            <person name="Priest M."/>
            <person name="Roberts A."/>
            <person name="Saif S."/>
            <person name="Shea T."/>
            <person name="Sykes S."/>
            <person name="Wortman J."/>
            <person name="Nusbaum C."/>
            <person name="Birren B."/>
        </authorList>
    </citation>
    <scope>NUCLEOTIDE SEQUENCE [LARGE SCALE GENOMIC DNA]</scope>
    <source>
        <strain evidence="3">NJM9701</strain>
    </source>
</reference>
<evidence type="ECO:0000256" key="2">
    <source>
        <dbReference type="SAM" id="MobiDB-lite"/>
    </source>
</evidence>
<dbReference type="OrthoDB" id="68713at2759"/>
<name>A0A024UBV9_9STRA</name>
<organism evidence="3">
    <name type="scientific">Aphanomyces invadans</name>
    <dbReference type="NCBI Taxonomy" id="157072"/>
    <lineage>
        <taxon>Eukaryota</taxon>
        <taxon>Sar</taxon>
        <taxon>Stramenopiles</taxon>
        <taxon>Oomycota</taxon>
        <taxon>Saprolegniomycetes</taxon>
        <taxon>Saprolegniales</taxon>
        <taxon>Verrucalvaceae</taxon>
        <taxon>Aphanomyces</taxon>
    </lineage>
</organism>
<feature type="coiled-coil region" evidence="1">
    <location>
        <begin position="43"/>
        <end position="70"/>
    </location>
</feature>
<evidence type="ECO:0008006" key="4">
    <source>
        <dbReference type="Google" id="ProtNLM"/>
    </source>
</evidence>
<proteinExistence type="predicted"/>
<dbReference type="EMBL" id="KI913959">
    <property type="protein sequence ID" value="ETW03362.1"/>
    <property type="molecule type" value="Genomic_DNA"/>
</dbReference>
<evidence type="ECO:0000256" key="1">
    <source>
        <dbReference type="SAM" id="Coils"/>
    </source>
</evidence>